<protein>
    <submittedName>
        <fullName evidence="2">PAS domain-containing protein</fullName>
    </submittedName>
</protein>
<reference evidence="2 3" key="1">
    <citation type="submission" date="2017-05" db="EMBL/GenBank/DDBJ databases">
        <authorList>
            <person name="Varghese N."/>
            <person name="Submissions S."/>
        </authorList>
    </citation>
    <scope>NUCLEOTIDE SEQUENCE [LARGE SCALE GENOMIC DNA]</scope>
    <source>
        <strain evidence="2 3">DSM 29506</strain>
    </source>
</reference>
<proteinExistence type="predicted"/>
<dbReference type="Proteomes" id="UP000316030">
    <property type="component" value="Unassembled WGS sequence"/>
</dbReference>
<keyword evidence="3" id="KW-1185">Reference proteome</keyword>
<dbReference type="AlphaFoldDB" id="A0A521AYY8"/>
<dbReference type="PROSITE" id="PS50112">
    <property type="entry name" value="PAS"/>
    <property type="match status" value="1"/>
</dbReference>
<dbReference type="Gene3D" id="3.30.450.20">
    <property type="entry name" value="PAS domain"/>
    <property type="match status" value="1"/>
</dbReference>
<evidence type="ECO:0000259" key="1">
    <source>
        <dbReference type="PROSITE" id="PS50112"/>
    </source>
</evidence>
<feature type="domain" description="PAS" evidence="1">
    <location>
        <begin position="134"/>
        <end position="190"/>
    </location>
</feature>
<dbReference type="EMBL" id="FXTO01000001">
    <property type="protein sequence ID" value="SMO40026.1"/>
    <property type="molecule type" value="Genomic_DNA"/>
</dbReference>
<accession>A0A521AYY8</accession>
<gene>
    <name evidence="2" type="ORF">SAMN06265173_101457</name>
</gene>
<sequence>MVRVTLLQPGNHHLQPEDFHHRKITDQRLKTLESAADHSPYPVWNTDQNGQITWANATYLLLAENAEIPNQDGNLPTLFDLPNIKPPANPRTRLSLNLPESDSNIWFDITTAETGAGRMHYAVDINAVVQAEIAQRNFVQTLTKTFAQLSIGLAIFDRRRQLALFNPALIDLIGLSPEYLSGRPTLLSFFDKLRDNQIMPEPKNYQSWREEMQDLVMAATDGKYMETWNLSNGLTYRVSGRPHPDGAIAFLFEDISSEISLTRRFRSQLEVMQTVFDGLPQAIAVFTPAGILNFANGAYRSQWDSDPDSSFADITIGDAIAHWQSYCTPKTDLSPLQSGTVTELNLPLKTGGTLNCRVSPLIGGNFAVIFGERSQTAPRATLKRIA</sequence>
<dbReference type="SUPFAM" id="SSF55785">
    <property type="entry name" value="PYP-like sensor domain (PAS domain)"/>
    <property type="match status" value="2"/>
</dbReference>
<dbReference type="Pfam" id="PF12860">
    <property type="entry name" value="PAS_7"/>
    <property type="match status" value="1"/>
</dbReference>
<dbReference type="SMART" id="SM00091">
    <property type="entry name" value="PAS"/>
    <property type="match status" value="3"/>
</dbReference>
<name>A0A521AYY8_9RHOB</name>
<evidence type="ECO:0000313" key="3">
    <source>
        <dbReference type="Proteomes" id="UP000316030"/>
    </source>
</evidence>
<dbReference type="InterPro" id="IPR035965">
    <property type="entry name" value="PAS-like_dom_sf"/>
</dbReference>
<dbReference type="InterPro" id="IPR000014">
    <property type="entry name" value="PAS"/>
</dbReference>
<evidence type="ECO:0000313" key="2">
    <source>
        <dbReference type="EMBL" id="SMO40026.1"/>
    </source>
</evidence>
<organism evidence="2 3">
    <name type="scientific">Thalassovita litoralis</name>
    <dbReference type="NCBI Taxonomy" id="1010611"/>
    <lineage>
        <taxon>Bacteria</taxon>
        <taxon>Pseudomonadati</taxon>
        <taxon>Pseudomonadota</taxon>
        <taxon>Alphaproteobacteria</taxon>
        <taxon>Rhodobacterales</taxon>
        <taxon>Roseobacteraceae</taxon>
        <taxon>Thalassovita</taxon>
    </lineage>
</organism>